<keyword evidence="1" id="KW-0472">Membrane</keyword>
<keyword evidence="1" id="KW-1133">Transmembrane helix</keyword>
<feature type="transmembrane region" description="Helical" evidence="1">
    <location>
        <begin position="6"/>
        <end position="26"/>
    </location>
</feature>
<protein>
    <submittedName>
        <fullName evidence="2">Benzoate/H(+) symporter BenE family transporter</fullName>
    </submittedName>
</protein>
<proteinExistence type="predicted"/>
<feature type="transmembrane region" description="Helical" evidence="1">
    <location>
        <begin position="243"/>
        <end position="273"/>
    </location>
</feature>
<feature type="transmembrane region" description="Helical" evidence="1">
    <location>
        <begin position="38"/>
        <end position="60"/>
    </location>
</feature>
<feature type="transmembrane region" description="Helical" evidence="1">
    <location>
        <begin position="85"/>
        <end position="107"/>
    </location>
</feature>
<feature type="transmembrane region" description="Helical" evidence="1">
    <location>
        <begin position="315"/>
        <end position="338"/>
    </location>
</feature>
<dbReference type="PANTHER" id="PTHR30199">
    <property type="entry name" value="MFS FAMILY TRANSPORTER, PREDICTED SUBSTRATE BENZOATE"/>
    <property type="match status" value="1"/>
</dbReference>
<feature type="transmembrane region" description="Helical" evidence="1">
    <location>
        <begin position="350"/>
        <end position="378"/>
    </location>
</feature>
<evidence type="ECO:0000313" key="2">
    <source>
        <dbReference type="EMBL" id="WWR46028.1"/>
    </source>
</evidence>
<organism evidence="2 3">
    <name type="scientific">Roseovarius phycicola</name>
    <dbReference type="NCBI Taxonomy" id="3080976"/>
    <lineage>
        <taxon>Bacteria</taxon>
        <taxon>Pseudomonadati</taxon>
        <taxon>Pseudomonadota</taxon>
        <taxon>Alphaproteobacteria</taxon>
        <taxon>Rhodobacterales</taxon>
        <taxon>Roseobacteraceae</taxon>
        <taxon>Roseovarius</taxon>
    </lineage>
</organism>
<dbReference type="InterPro" id="IPR004711">
    <property type="entry name" value="Benzoate_Transporter"/>
</dbReference>
<feature type="transmembrane region" description="Helical" evidence="1">
    <location>
        <begin position="162"/>
        <end position="182"/>
    </location>
</feature>
<feature type="transmembrane region" description="Helical" evidence="1">
    <location>
        <begin position="285"/>
        <end position="309"/>
    </location>
</feature>
<dbReference type="EMBL" id="CP146069">
    <property type="protein sequence ID" value="WWR46028.1"/>
    <property type="molecule type" value="Genomic_DNA"/>
</dbReference>
<feature type="transmembrane region" description="Helical" evidence="1">
    <location>
        <begin position="203"/>
        <end position="223"/>
    </location>
</feature>
<dbReference type="PANTHER" id="PTHR30199:SF0">
    <property type="entry name" value="INNER MEMBRANE PROTEIN YDCO"/>
    <property type="match status" value="1"/>
</dbReference>
<dbReference type="Pfam" id="PF03594">
    <property type="entry name" value="BenE"/>
    <property type="match status" value="1"/>
</dbReference>
<keyword evidence="3" id="KW-1185">Reference proteome</keyword>
<evidence type="ECO:0000256" key="1">
    <source>
        <dbReference type="SAM" id="Phobius"/>
    </source>
</evidence>
<reference evidence="2 3" key="1">
    <citation type="submission" date="2023-10" db="EMBL/GenBank/DDBJ databases">
        <title>Roseovarius strain S88 nov., isolated from a marine algae.</title>
        <authorList>
            <person name="Lee M.W."/>
            <person name="Lee J.K."/>
            <person name="Kim J.M."/>
            <person name="Choi D.G."/>
            <person name="Baek J.H."/>
            <person name="Bayburt H."/>
            <person name="Jung J.J."/>
            <person name="Han D.M."/>
            <person name="Jeon C.O."/>
        </authorList>
    </citation>
    <scope>NUCLEOTIDE SEQUENCE [LARGE SCALE GENOMIC DNA]</scope>
    <source>
        <strain evidence="2 3">S88</strain>
    </source>
</reference>
<accession>A0ABZ2HG04</accession>
<dbReference type="NCBIfam" id="TIGR00843">
    <property type="entry name" value="benE"/>
    <property type="match status" value="1"/>
</dbReference>
<gene>
    <name evidence="2" type="ORF">RZ517_14805</name>
</gene>
<name>A0ABZ2HG04_9RHOB</name>
<keyword evidence="1" id="KW-0812">Transmembrane</keyword>
<dbReference type="RefSeq" id="WP_338548928.1">
    <property type="nucleotide sequence ID" value="NZ_CP146069.1"/>
</dbReference>
<evidence type="ECO:0000313" key="3">
    <source>
        <dbReference type="Proteomes" id="UP001364156"/>
    </source>
</evidence>
<dbReference type="Proteomes" id="UP001364156">
    <property type="component" value="Chromosome"/>
</dbReference>
<feature type="transmembrane region" description="Helical" evidence="1">
    <location>
        <begin position="119"/>
        <end position="142"/>
    </location>
</feature>
<sequence>MPPIQTISTGFVVAMVGFFSSFPILLQGITAVGASPDQAASGLMAAALSMGLAGVFLSLVHRIPASVAWSTPGAAFLAVTAPVEAGFAGAVAGFVVAGALTVISGLWRPLGRLAEAIPTPLAQAMLAGVLLSIVILPVTSVIEDPTVVVPILITWFVLGRINKLLAVPGAVAVAGLSVVIHGDLSAYDPASIVPNPVLVMPEFSIAAVLGIGVPLYIVTMATQNIPGLAVIRSFGYVPGSRPLLGAVGAFSAVSGPFGAPATCLAAITAAMCASEDSHPDKEQRFWSAVVAGAIYCGLGLFAGAITAFAALAPSVVLPTIAGLALLGVFAGSMTAALADETCREASVITFVITASGVTVLGLGGAVWGLLVGGAVYLVQRRLDARNIT</sequence>